<evidence type="ECO:0000256" key="4">
    <source>
        <dbReference type="ARBA" id="ARBA00023136"/>
    </source>
</evidence>
<keyword evidence="4" id="KW-0472">Membrane</keyword>
<feature type="compositionally biased region" description="Basic and acidic residues" evidence="6">
    <location>
        <begin position="673"/>
        <end position="704"/>
    </location>
</feature>
<feature type="compositionally biased region" description="Basic and acidic residues" evidence="6">
    <location>
        <begin position="2615"/>
        <end position="2641"/>
    </location>
</feature>
<feature type="region of interest" description="Disordered" evidence="6">
    <location>
        <begin position="2026"/>
        <end position="2060"/>
    </location>
</feature>
<feature type="compositionally biased region" description="Polar residues" evidence="6">
    <location>
        <begin position="295"/>
        <end position="307"/>
    </location>
</feature>
<feature type="compositionally biased region" description="Basic and acidic residues" evidence="6">
    <location>
        <begin position="1485"/>
        <end position="1497"/>
    </location>
</feature>
<feature type="compositionally biased region" description="Polar residues" evidence="6">
    <location>
        <begin position="2554"/>
        <end position="2564"/>
    </location>
</feature>
<feature type="compositionally biased region" description="Basic and acidic residues" evidence="6">
    <location>
        <begin position="801"/>
        <end position="836"/>
    </location>
</feature>
<feature type="compositionally biased region" description="Basic and acidic residues" evidence="6">
    <location>
        <begin position="175"/>
        <end position="197"/>
    </location>
</feature>
<dbReference type="OrthoDB" id="2285710at2759"/>
<feature type="compositionally biased region" description="Basic and acidic residues" evidence="6">
    <location>
        <begin position="1162"/>
        <end position="1174"/>
    </location>
</feature>
<feature type="compositionally biased region" description="Polar residues" evidence="6">
    <location>
        <begin position="547"/>
        <end position="558"/>
    </location>
</feature>
<comment type="subcellular location">
    <subcellularLocation>
        <location evidence="1">Membrane</location>
        <topology evidence="1">Single-pass membrane protein</topology>
    </subcellularLocation>
</comment>
<organism evidence="7 8">
    <name type="scientific">Plasmodium coatneyi</name>
    <dbReference type="NCBI Taxonomy" id="208452"/>
    <lineage>
        <taxon>Eukaryota</taxon>
        <taxon>Sar</taxon>
        <taxon>Alveolata</taxon>
        <taxon>Apicomplexa</taxon>
        <taxon>Aconoidasida</taxon>
        <taxon>Haemosporida</taxon>
        <taxon>Plasmodiidae</taxon>
        <taxon>Plasmodium</taxon>
    </lineage>
</organism>
<feature type="compositionally biased region" description="Basic residues" evidence="6">
    <location>
        <begin position="1882"/>
        <end position="1891"/>
    </location>
</feature>
<dbReference type="InterPro" id="IPR036388">
    <property type="entry name" value="WH-like_DNA-bd_sf"/>
</dbReference>
<feature type="region of interest" description="Disordered" evidence="6">
    <location>
        <begin position="1051"/>
        <end position="1259"/>
    </location>
</feature>
<feature type="compositionally biased region" description="Basic and acidic residues" evidence="6">
    <location>
        <begin position="1053"/>
        <end position="1063"/>
    </location>
</feature>
<feature type="compositionally biased region" description="Basic and acidic residues" evidence="6">
    <location>
        <begin position="844"/>
        <end position="870"/>
    </location>
</feature>
<feature type="compositionally biased region" description="Polar residues" evidence="6">
    <location>
        <begin position="896"/>
        <end position="907"/>
    </location>
</feature>
<dbReference type="VEuPathDB" id="PlasmoDB:PCOAH_00025230"/>
<feature type="coiled-coil region" evidence="5">
    <location>
        <begin position="2718"/>
        <end position="2745"/>
    </location>
</feature>
<feature type="compositionally biased region" description="Basic and acidic residues" evidence="6">
    <location>
        <begin position="2278"/>
        <end position="2310"/>
    </location>
</feature>
<feature type="region of interest" description="Disordered" evidence="6">
    <location>
        <begin position="155"/>
        <end position="742"/>
    </location>
</feature>
<feature type="compositionally biased region" description="Basic and acidic residues" evidence="6">
    <location>
        <begin position="2362"/>
        <end position="2378"/>
    </location>
</feature>
<feature type="compositionally biased region" description="Polar residues" evidence="6">
    <location>
        <begin position="2233"/>
        <end position="2246"/>
    </location>
</feature>
<keyword evidence="2" id="KW-0812">Transmembrane</keyword>
<accession>A0A1B1DZJ9</accession>
<feature type="region of interest" description="Disordered" evidence="6">
    <location>
        <begin position="2780"/>
        <end position="2814"/>
    </location>
</feature>
<feature type="compositionally biased region" description="Polar residues" evidence="6">
    <location>
        <begin position="2642"/>
        <end position="2652"/>
    </location>
</feature>
<name>A0A1B1DZJ9_9APIC</name>
<feature type="region of interest" description="Disordered" evidence="6">
    <location>
        <begin position="1401"/>
        <end position="1524"/>
    </location>
</feature>
<dbReference type="SMART" id="SM01128">
    <property type="entry name" value="DDRGK"/>
    <property type="match status" value="1"/>
</dbReference>
<reference evidence="8" key="1">
    <citation type="submission" date="2016-06" db="EMBL/GenBank/DDBJ databases">
        <title>First high quality genome sequence of Plasmodium coatneyi using continuous long reads from single molecule, real-time sequencing.</title>
        <authorList>
            <person name="Chien J.-T."/>
            <person name="Pakala S.B."/>
            <person name="Geraldo J.A."/>
            <person name="Lapp S.A."/>
            <person name="Barnwell J.W."/>
            <person name="Kissinger J.C."/>
            <person name="Galinski M.R."/>
            <person name="Humphrey J.C."/>
        </authorList>
    </citation>
    <scope>NUCLEOTIDE SEQUENCE [LARGE SCALE GENOMIC DNA]</scope>
    <source>
        <strain evidence="8">Hackeri</strain>
    </source>
</reference>
<feature type="compositionally biased region" description="Acidic residues" evidence="6">
    <location>
        <begin position="871"/>
        <end position="881"/>
    </location>
</feature>
<feature type="region of interest" description="Disordered" evidence="6">
    <location>
        <begin position="1545"/>
        <end position="1731"/>
    </location>
</feature>
<feature type="compositionally biased region" description="Polar residues" evidence="6">
    <location>
        <begin position="1280"/>
        <end position="1300"/>
    </location>
</feature>
<feature type="compositionally biased region" description="Basic and acidic residues" evidence="6">
    <location>
        <begin position="770"/>
        <end position="782"/>
    </location>
</feature>
<feature type="compositionally biased region" description="Polar residues" evidence="6">
    <location>
        <begin position="2202"/>
        <end position="2213"/>
    </location>
</feature>
<feature type="region of interest" description="Disordered" evidence="6">
    <location>
        <begin position="2539"/>
        <end position="2652"/>
    </location>
</feature>
<feature type="region of interest" description="Disordered" evidence="6">
    <location>
        <begin position="1745"/>
        <end position="1860"/>
    </location>
</feature>
<feature type="compositionally biased region" description="Polar residues" evidence="6">
    <location>
        <begin position="975"/>
        <end position="987"/>
    </location>
</feature>
<feature type="compositionally biased region" description="Basic and acidic residues" evidence="6">
    <location>
        <begin position="588"/>
        <end position="599"/>
    </location>
</feature>
<feature type="compositionally biased region" description="Basic and acidic residues" evidence="6">
    <location>
        <begin position="617"/>
        <end position="644"/>
    </location>
</feature>
<feature type="compositionally biased region" description="Polar residues" evidence="6">
    <location>
        <begin position="1846"/>
        <end position="1856"/>
    </location>
</feature>
<proteinExistence type="predicted"/>
<feature type="region of interest" description="Disordered" evidence="6">
    <location>
        <begin position="1954"/>
        <end position="2002"/>
    </location>
</feature>
<feature type="compositionally biased region" description="Basic and acidic residues" evidence="6">
    <location>
        <begin position="1832"/>
        <end position="1845"/>
    </location>
</feature>
<feature type="compositionally biased region" description="Basic and acidic residues" evidence="6">
    <location>
        <begin position="991"/>
        <end position="1002"/>
    </location>
</feature>
<feature type="region of interest" description="Disordered" evidence="6">
    <location>
        <begin position="767"/>
        <end position="1014"/>
    </location>
</feature>
<feature type="compositionally biased region" description="Polar residues" evidence="6">
    <location>
        <begin position="2417"/>
        <end position="2431"/>
    </location>
</feature>
<dbReference type="Gene3D" id="1.10.10.10">
    <property type="entry name" value="Winged helix-like DNA-binding domain superfamily/Winged helix DNA-binding domain"/>
    <property type="match status" value="1"/>
</dbReference>
<feature type="compositionally biased region" description="Basic and acidic residues" evidence="6">
    <location>
        <begin position="1892"/>
        <end position="1902"/>
    </location>
</feature>
<feature type="compositionally biased region" description="Basic and acidic residues" evidence="6">
    <location>
        <begin position="1210"/>
        <end position="1223"/>
    </location>
</feature>
<feature type="compositionally biased region" description="Basic and acidic residues" evidence="6">
    <location>
        <begin position="37"/>
        <end position="57"/>
    </location>
</feature>
<feature type="compositionally biased region" description="Basic and acidic residues" evidence="6">
    <location>
        <begin position="1657"/>
        <end position="1731"/>
    </location>
</feature>
<feature type="compositionally biased region" description="Low complexity" evidence="6">
    <location>
        <begin position="646"/>
        <end position="658"/>
    </location>
</feature>
<feature type="compositionally biased region" description="Basic and acidic residues" evidence="6">
    <location>
        <begin position="1234"/>
        <end position="1243"/>
    </location>
</feature>
<feature type="compositionally biased region" description="Basic and acidic residues" evidence="6">
    <location>
        <begin position="1629"/>
        <end position="1640"/>
    </location>
</feature>
<dbReference type="EMBL" id="CP016247">
    <property type="protein sequence ID" value="ANQ08160.1"/>
    <property type="molecule type" value="Genomic_DNA"/>
</dbReference>
<feature type="region of interest" description="Disordered" evidence="6">
    <location>
        <begin position="2171"/>
        <end position="2329"/>
    </location>
</feature>
<feature type="region of interest" description="Disordered" evidence="6">
    <location>
        <begin position="2346"/>
        <end position="2437"/>
    </location>
</feature>
<evidence type="ECO:0000256" key="2">
    <source>
        <dbReference type="ARBA" id="ARBA00022692"/>
    </source>
</evidence>
<gene>
    <name evidence="7" type="ORF">PCOAH_00025230</name>
</gene>
<dbReference type="KEGG" id="pcot:PCOAH_00025230"/>
<protein>
    <submittedName>
        <fullName evidence="7">Uncharacterized protein</fullName>
    </submittedName>
</protein>
<feature type="compositionally biased region" description="Basic and acidic residues" evidence="6">
    <location>
        <begin position="339"/>
        <end position="355"/>
    </location>
</feature>
<feature type="region of interest" description="Disordered" evidence="6">
    <location>
        <begin position="2081"/>
        <end position="2151"/>
    </location>
</feature>
<feature type="compositionally biased region" description="Polar residues" evidence="6">
    <location>
        <begin position="1071"/>
        <end position="1082"/>
    </location>
</feature>
<dbReference type="InterPro" id="IPR036390">
    <property type="entry name" value="WH_DNA-bd_sf"/>
</dbReference>
<feature type="compositionally biased region" description="Polar residues" evidence="6">
    <location>
        <begin position="198"/>
        <end position="235"/>
    </location>
</feature>
<dbReference type="GeneID" id="30909251"/>
<dbReference type="InterPro" id="IPR019153">
    <property type="entry name" value="DDRGK_dom-contain"/>
</dbReference>
<feature type="compositionally biased region" description="Basic and acidic residues" evidence="6">
    <location>
        <begin position="1423"/>
        <end position="1451"/>
    </location>
</feature>
<dbReference type="RefSeq" id="XP_019914855.1">
    <property type="nucleotide sequence ID" value="XM_020059328.1"/>
</dbReference>
<feature type="compositionally biased region" description="Basic and acidic residues" evidence="6">
    <location>
        <begin position="249"/>
        <end position="265"/>
    </location>
</feature>
<feature type="coiled-coil region" evidence="5">
    <location>
        <begin position="111"/>
        <end position="138"/>
    </location>
</feature>
<keyword evidence="8" id="KW-1185">Reference proteome</keyword>
<feature type="compositionally biased region" description="Basic and acidic residues" evidence="6">
    <location>
        <begin position="2090"/>
        <end position="2112"/>
    </location>
</feature>
<evidence type="ECO:0000256" key="6">
    <source>
        <dbReference type="SAM" id="MobiDB-lite"/>
    </source>
</evidence>
<evidence type="ECO:0000256" key="3">
    <source>
        <dbReference type="ARBA" id="ARBA00022989"/>
    </source>
</evidence>
<dbReference type="SUPFAM" id="SSF46785">
    <property type="entry name" value="Winged helix' DNA-binding domain"/>
    <property type="match status" value="1"/>
</dbReference>
<evidence type="ECO:0000256" key="5">
    <source>
        <dbReference type="SAM" id="Coils"/>
    </source>
</evidence>
<feature type="compositionally biased region" description="Basic and acidic residues" evidence="6">
    <location>
        <begin position="1791"/>
        <end position="1804"/>
    </location>
</feature>
<feature type="compositionally biased region" description="Basic and acidic residues" evidence="6">
    <location>
        <begin position="2687"/>
        <end position="2703"/>
    </location>
</feature>
<evidence type="ECO:0000256" key="1">
    <source>
        <dbReference type="ARBA" id="ARBA00004167"/>
    </source>
</evidence>
<feature type="region of interest" description="Disordered" evidence="6">
    <location>
        <begin position="2672"/>
        <end position="2707"/>
    </location>
</feature>
<evidence type="ECO:0000313" key="7">
    <source>
        <dbReference type="EMBL" id="ANQ08160.1"/>
    </source>
</evidence>
<dbReference type="Pfam" id="PF09756">
    <property type="entry name" value="DDRGK"/>
    <property type="match status" value="1"/>
</dbReference>
<dbReference type="Proteomes" id="UP000092716">
    <property type="component" value="Chromosome 9"/>
</dbReference>
<feature type="compositionally biased region" description="Polar residues" evidence="6">
    <location>
        <begin position="1503"/>
        <end position="1523"/>
    </location>
</feature>
<feature type="compositionally biased region" description="Basic and acidic residues" evidence="6">
    <location>
        <begin position="1745"/>
        <end position="1757"/>
    </location>
</feature>
<feature type="region of interest" description="Disordered" evidence="6">
    <location>
        <begin position="29"/>
        <end position="102"/>
    </location>
</feature>
<feature type="compositionally biased region" description="Basic and acidic residues" evidence="6">
    <location>
        <begin position="1328"/>
        <end position="1337"/>
    </location>
</feature>
<keyword evidence="5" id="KW-0175">Coiled coil</keyword>
<feature type="compositionally biased region" description="Polar residues" evidence="6">
    <location>
        <begin position="2312"/>
        <end position="2321"/>
    </location>
</feature>
<feature type="compositionally biased region" description="Basic and acidic residues" evidence="6">
    <location>
        <begin position="1562"/>
        <end position="1622"/>
    </location>
</feature>
<feature type="compositionally biased region" description="Basic and acidic residues" evidence="6">
    <location>
        <begin position="272"/>
        <end position="294"/>
    </location>
</feature>
<feature type="region of interest" description="Disordered" evidence="6">
    <location>
        <begin position="1878"/>
        <end position="1920"/>
    </location>
</feature>
<feature type="compositionally biased region" description="Low complexity" evidence="6">
    <location>
        <begin position="308"/>
        <end position="329"/>
    </location>
</feature>
<feature type="region of interest" description="Disordered" evidence="6">
    <location>
        <begin position="1280"/>
        <end position="1380"/>
    </location>
</feature>
<feature type="compositionally biased region" description="Basic and acidic residues" evidence="6">
    <location>
        <begin position="2780"/>
        <end position="2798"/>
    </location>
</feature>
<feature type="compositionally biased region" description="Polar residues" evidence="6">
    <location>
        <begin position="1404"/>
        <end position="1418"/>
    </location>
</feature>
<feature type="compositionally biased region" description="Basic and acidic residues" evidence="6">
    <location>
        <begin position="2567"/>
        <end position="2576"/>
    </location>
</feature>
<dbReference type="GO" id="GO:0016020">
    <property type="term" value="C:membrane"/>
    <property type="evidence" value="ECO:0007669"/>
    <property type="project" value="UniProtKB-SubCell"/>
</dbReference>
<feature type="compositionally biased region" description="Polar residues" evidence="6">
    <location>
        <begin position="2577"/>
        <end position="2596"/>
    </location>
</feature>
<feature type="compositionally biased region" description="Polar residues" evidence="6">
    <location>
        <begin position="923"/>
        <end position="947"/>
    </location>
</feature>
<sequence>MHVCMQLESLSQVISPLKFFYCRKVRQRSKGVRSRGSRSEREVASCRGGEEDAKLGEDKDDEDSSHGSSVGSGDDDDDETAAQGDHSDGDSHQMSNGERMSKAERKKIKIYLKLNEGLDSIKDELRQIDRELKKILHKESLHLDAFYKFIQADNPASGKTHSVNNLQKNRSTESVVEKEPQEICLTKEGRGLDKEEQLGTSRGYSPDSTDSPDYAGSPNSSDYLTSPNSPGSSCSPDLPNEASPTNLNDESHLNGEKKDPLDGDKLAIGTKGKRDSLLRRDQEETRNVIDKKSPSVESDPQNGQVVSADSAAADEAISDGGADAIGPDGETTELGEASPKSEVKELEASSSKVKEMSASATVGKGGSVNEVKEMGSSATVGKASPKNEVKEMGSSATVGEAGSVNEVKEMGSYVKVGKASPKNEVKEMGSSVTVGKASPKNEVKEMGSSVKVGEASPKSGVRDTEAPNRSNESDASNRAKKSDASNRAKESDVPNRAEESDAPNRTKESDASKKLEETEESNLVKEISEAIQVKGEEAPNEDKEVGSLNQAKEMSSSDQLKEVDSPGQLKVDLPSKNANDAAEGQKGLVKDAVERKRSNQQEVQKVDGSSAGSDAKGQGKEGEMAEAGGKVKDDEGENAHHDGEEGSNSRGRESSFFNAIQNLFLRRDRKKVQKEPPKEKVEEEQVEVHKMNESEKSEKDETGEKMPTAESKKMEDDAERGDDELAKFKSSNGNDADVGVCANNADHSIDSINSDTEVRSDVSVYTNAKSEGEAIHVDKPEESCSGASMSQDGRGPTVSRGENDLKEDEHGEAIHMKGSKGDEKGEEKYAHERRPPNVDPTVVRCKDKSGSLDSGDTHQSEGGEKVVIEEDTKEDVMDDVTNEWRSSLDGTDEIHNQNGDKPVTDSNDCIKKVEKKMSHRNGQDQVNQSRSENEDTSTGQSGVTKSDPTGHASEAGNLKTDTGENSCREGEKSVTGEQNEQSKQGEGTPNGDKDGYLHEITKEGTIVEVKGDENKLEDGKMEMIEEVSSVIASEAGGDVTDERNLKSLCVSESADREENDGHDSLVGGSKEFTNAGSVQLSDEGSERRGSFVIGTDYLKENDMKETPSIIEAADSGGTASRKKSYVIGESQFNQDTVKKNSHDSSLGRLTENAPEKNSFVRRAADSNEDSRREASPMNGPDDSNENESKRGSYNGRKGHSGGNISTGDSPPERAIDSKEKEPKTGSYMSGSGDWIDKDTKNMEGTKYTSHMNRPDDVSESISEKLHVDFATNLSVNQACDSNENKSEASFTNSKVISNASGAEESRDHSPYRASENVENDLCAGRSGNADRSEERRGSYIIDPDYSYGRSAKKTSLMNRPSYSDGRSAKETPPINRTVYSHENGSYELRINNATEVFADRSGDLIQNDTSKTTGSYTDPSGDASEKTPTDGSYVRKTDDFSENNSKRDSCVERTSATNKRNERNELHFFINRSRNSSMKKIKKGSHVDSSSDSKENDAAELGETNTAELGENNTAELGVNNTDELGVGSVSEICAEGVSYVDSSVGFEGRSGSYMKRSRKGSHVDGSRKDSYVDESRKDSYVDESRRGSYVDESRRGSYVDESRRGSYVDESRRGSYVDGSRRGSYVDGSRRRSYVDGSRRGSYVDGSRRGSYVNGSRKDSYVDESRKGSHVDESRKSSYVDGSRKDSYVEGFRKDSYVDGSRKGSHVDGFRKDSHVDGSRKGSHVDGFRKDSYVDGFRKDSYVDGSRKDSYVDGSRKGSYVDGSRKGSYVDGSRKDSYAAGSRKGSYMSKETHLNEDTKKKESYVITAGDSNETSKRKTSPISSSDNFSDSNRKKSSHIDRSDNLSETSSKTGSYMDTWGETRTKDKSVFYINRSGDMRGSRSRKASHISRKSDVGQREESASCISRAGGLKENDTGKTSYMNRTEYSNENEGSVSLVGESSDLGEVNAKKTSFVEEESDSHLNRSGDLMGNGSGKLKVGASNKLNVSPSGDLPRNDEEENACINRPGYPCESSLMEEHTEEATMLSVNRSENATEKRAVRMSINGGSVSSRRNETGNPLYLTSGDNFIENDLKEWSLSTSKGSSSVKKFGDSNGRDSKELAGDGVNKIRENSSGQSDEDNRRKSYFSVTDNSKGETARRRSYVKGTDNSNEDILNEACTEGETSFSITKLSGMSGGKSNRGAFTDMTMPSSDRGGRKTSHIVNRTGGSNESTARDTSDMNYVDNTEKDNTNESIGSISVGSNRSNTKKGLRMSRSNRLNEDPSKSQPIVGVGHSNEGSRRKESFMERSREGSNIDKEDHSNKTSERKVSQIISPDNWSESNRKNPSHIHRVYNSNENELKEETSINNSGDLLKNGNRKVSYTDRSSHYNENNKEESTDVNGSDDSKEESTNELDIDGATKFTVNTSDHLVKKNGRNTSHMNKPNDSNEVNTRKDSSFEKTIHVSENGSRKTLHVLKAGTDEMANKTADTNESDSTKACINSAAYISGSSSEGVSHVSGLAYVSEGNKKEGSFINRLDSLSEDHKKIFPIGKAADFNDKREGGSHMSRVGYSNEINNNSSLMNRSGELDEQREQDFSTTRLGSAYQTNDTASHSNGVDELAEKSDYDPCMNKSGDIDKRKDPTWKESRVVTSGETKRTDASRASSAVSESQKPIKKLREYFVSGKNDSGVLKDNTRDVTGGLRSRGTNEKGTNEKGTDEKNNPHRFKNFQGKYKFQMNMKEEEIDELQKKLKDEFQMLHEMSKKKNSLKNILENCVHVKCVDNSKEVTDEEQYDRVDLKHTLSGNEKEHTGGDETGKVHTTGPLPDVQDESAFEDTRPEEAFDMSNFSTEMSNREMKKLRKWKSLMISKEHKDDWLSSDVLLWCFLNFIKLKKIVSITELSVKFQTKRENIRRKLKELEEHDMIQGVMDMEENYIYLSQEEVTKLCVEILSIEKIKTHEDFVEICNKVISLSINDQDVQKLKEVEEKIVEANKKRYSDFACTT</sequence>
<feature type="compositionally biased region" description="Basic and acidic residues" evidence="6">
    <location>
        <begin position="460"/>
        <end position="545"/>
    </location>
</feature>
<keyword evidence="3" id="KW-1133">Transmembrane helix</keyword>
<feature type="compositionally biased region" description="Polar residues" evidence="6">
    <location>
        <begin position="157"/>
        <end position="174"/>
    </location>
</feature>
<evidence type="ECO:0000313" key="8">
    <source>
        <dbReference type="Proteomes" id="UP000092716"/>
    </source>
</evidence>